<proteinExistence type="predicted"/>
<evidence type="ECO:0008006" key="3">
    <source>
        <dbReference type="Google" id="ProtNLM"/>
    </source>
</evidence>
<keyword evidence="2" id="KW-1185">Reference proteome</keyword>
<accession>A0ABW5ZYX3</accession>
<gene>
    <name evidence="1" type="ORF">ACFS6H_00800</name>
</gene>
<dbReference type="InterPro" id="IPR005297">
    <property type="entry name" value="Lipoprotein_repeat"/>
</dbReference>
<dbReference type="RefSeq" id="WP_386093968.1">
    <property type="nucleotide sequence ID" value="NZ_JBHUOZ010000001.1"/>
</dbReference>
<dbReference type="EMBL" id="JBHUOZ010000001">
    <property type="protein sequence ID" value="MFD2918223.1"/>
    <property type="molecule type" value="Genomic_DNA"/>
</dbReference>
<dbReference type="Pfam" id="PF03640">
    <property type="entry name" value="Lipoprotein_15"/>
    <property type="match status" value="3"/>
</dbReference>
<name>A0ABW5ZYX3_9BACT</name>
<dbReference type="Proteomes" id="UP001597511">
    <property type="component" value="Unassembled WGS sequence"/>
</dbReference>
<protein>
    <recommendedName>
        <fullName evidence="3">Lipoprotein with Yx(FWY)xxD motif</fullName>
    </recommendedName>
</protein>
<comment type="caution">
    <text evidence="1">The sequence shown here is derived from an EMBL/GenBank/DDBJ whole genome shotgun (WGS) entry which is preliminary data.</text>
</comment>
<dbReference type="PANTHER" id="PTHR39335">
    <property type="entry name" value="BLL4220 PROTEIN"/>
    <property type="match status" value="1"/>
</dbReference>
<dbReference type="PANTHER" id="PTHR39335:SF1">
    <property type="entry name" value="BLL4220 PROTEIN"/>
    <property type="match status" value="1"/>
</dbReference>
<reference evidence="2" key="1">
    <citation type="journal article" date="2019" name="Int. J. Syst. Evol. Microbiol.">
        <title>The Global Catalogue of Microorganisms (GCM) 10K type strain sequencing project: providing services to taxonomists for standard genome sequencing and annotation.</title>
        <authorList>
            <consortium name="The Broad Institute Genomics Platform"/>
            <consortium name="The Broad Institute Genome Sequencing Center for Infectious Disease"/>
            <person name="Wu L."/>
            <person name="Ma J."/>
        </authorList>
    </citation>
    <scope>NUCLEOTIDE SEQUENCE [LARGE SCALE GENOMIC DNA]</scope>
    <source>
        <strain evidence="2">KCTC 23299</strain>
    </source>
</reference>
<evidence type="ECO:0000313" key="1">
    <source>
        <dbReference type="EMBL" id="MFD2918223.1"/>
    </source>
</evidence>
<evidence type="ECO:0000313" key="2">
    <source>
        <dbReference type="Proteomes" id="UP001597511"/>
    </source>
</evidence>
<sequence length="287" mass="31286">MKHFFLLLLTGTMTLAFHSCNKNESDQNPATKNIHLATSPTLGKHLVDKTGRALYYFSNDANGASNCSGGCLTNWKPLNPDSTSNLYDEGLAAADFTSITLSSGKKQLAYKGWPLYYYTPGDVYEAAGTTTGEGIGNVWFVAKPDYTIMIANHQLTGGNGTNYKSDYTAGDGRTSYFTDAKGNTLYLFIRDSALNNNFTAADFSNNTIWPIYETTSIVVPSTLNKSLFVIMDVFGRKQLTYNGWPLYYFSADNMLRGATKGITVPGSQPPGSVWPVITKDATSAPKP</sequence>
<organism evidence="1 2">
    <name type="scientific">Terrimonas rubra</name>
    <dbReference type="NCBI Taxonomy" id="1035890"/>
    <lineage>
        <taxon>Bacteria</taxon>
        <taxon>Pseudomonadati</taxon>
        <taxon>Bacteroidota</taxon>
        <taxon>Chitinophagia</taxon>
        <taxon>Chitinophagales</taxon>
        <taxon>Chitinophagaceae</taxon>
        <taxon>Terrimonas</taxon>
    </lineage>
</organism>